<dbReference type="AlphaFoldDB" id="A0A3S4RH49"/>
<keyword evidence="3 6" id="KW-0560">Oxidoreductase</keyword>
<dbReference type="Pfam" id="PF00296">
    <property type="entry name" value="Bac_luciferase"/>
    <property type="match status" value="1"/>
</dbReference>
<keyword evidence="2" id="KW-0288">FMN</keyword>
<keyword evidence="4" id="KW-0503">Monooxygenase</keyword>
<reference evidence="6 7" key="1">
    <citation type="submission" date="2018-12" db="EMBL/GenBank/DDBJ databases">
        <authorList>
            <consortium name="Pathogen Informatics"/>
        </authorList>
    </citation>
    <scope>NUCLEOTIDE SEQUENCE [LARGE SCALE GENOMIC DNA]</scope>
    <source>
        <strain evidence="6 7">NCTC10485</strain>
    </source>
</reference>
<sequence>MDPTQIRFAITHPMHTHPYHPDVVSGTGIARIAAAAEKAGIHGFGFTDHPAPSQRWLEHGGHDALDPFVAMSFAAAHTTTLRLIPNIVVLPYRNPFVVAKAAATLDLLSDGRFTLAVGVGYMRKEFDALGVDYEQRAELFEEALQAIRAVWTTDDLTFEGKHFAARGITAHPRPAATPHPPIWIAGNTGSARRRVAQYGDGWCPFPAPAGLARTAKTAPIDSIERLRTLITDLHAQLEAAGRDPASVDVAFSPFYATSPGDDAFNADEFLSGLEQLAAAGVTWVNINIPGDGVGQALDALDRFRATVIEAL</sequence>
<feature type="domain" description="Luciferase-like" evidence="5">
    <location>
        <begin position="15"/>
        <end position="265"/>
    </location>
</feature>
<dbReference type="Gene3D" id="3.20.20.30">
    <property type="entry name" value="Luciferase-like domain"/>
    <property type="match status" value="1"/>
</dbReference>
<dbReference type="InterPro" id="IPR050172">
    <property type="entry name" value="SsuD_RutA_monooxygenase"/>
</dbReference>
<dbReference type="EC" id="1.2.-.-" evidence="6"/>
<accession>A0A3S4RH49</accession>
<dbReference type="GO" id="GO:0046306">
    <property type="term" value="P:alkanesulfonate catabolic process"/>
    <property type="evidence" value="ECO:0007669"/>
    <property type="project" value="TreeGrafter"/>
</dbReference>
<evidence type="ECO:0000256" key="3">
    <source>
        <dbReference type="ARBA" id="ARBA00023002"/>
    </source>
</evidence>
<evidence type="ECO:0000313" key="6">
    <source>
        <dbReference type="EMBL" id="VEG48156.1"/>
    </source>
</evidence>
<dbReference type="NCBIfam" id="TIGR03619">
    <property type="entry name" value="F420_Rv2161c"/>
    <property type="match status" value="1"/>
</dbReference>
<dbReference type="PANTHER" id="PTHR42847">
    <property type="entry name" value="ALKANESULFONATE MONOOXYGENASE"/>
    <property type="match status" value="1"/>
</dbReference>
<organism evidence="6 7">
    <name type="scientific">Mycolicibacterium chitae</name>
    <name type="common">Mycobacterium chitae</name>
    <dbReference type="NCBI Taxonomy" id="1792"/>
    <lineage>
        <taxon>Bacteria</taxon>
        <taxon>Bacillati</taxon>
        <taxon>Actinomycetota</taxon>
        <taxon>Actinomycetes</taxon>
        <taxon>Mycobacteriales</taxon>
        <taxon>Mycobacteriaceae</taxon>
        <taxon>Mycolicibacterium</taxon>
    </lineage>
</organism>
<evidence type="ECO:0000313" key="7">
    <source>
        <dbReference type="Proteomes" id="UP000282551"/>
    </source>
</evidence>
<keyword evidence="7" id="KW-1185">Reference proteome</keyword>
<dbReference type="PANTHER" id="PTHR42847:SF4">
    <property type="entry name" value="ALKANESULFONATE MONOOXYGENASE-RELATED"/>
    <property type="match status" value="1"/>
</dbReference>
<evidence type="ECO:0000259" key="5">
    <source>
        <dbReference type="Pfam" id="PF00296"/>
    </source>
</evidence>
<dbReference type="EMBL" id="LR134355">
    <property type="protein sequence ID" value="VEG48156.1"/>
    <property type="molecule type" value="Genomic_DNA"/>
</dbReference>
<evidence type="ECO:0000256" key="2">
    <source>
        <dbReference type="ARBA" id="ARBA00022643"/>
    </source>
</evidence>
<dbReference type="SUPFAM" id="SSF51679">
    <property type="entry name" value="Bacterial luciferase-like"/>
    <property type="match status" value="1"/>
</dbReference>
<name>A0A3S4RH49_MYCCI</name>
<keyword evidence="1" id="KW-0285">Flavoprotein</keyword>
<gene>
    <name evidence="6" type="ORF">NCTC10485_02449</name>
</gene>
<dbReference type="GO" id="GO:0008726">
    <property type="term" value="F:alkanesulfonate monooxygenase activity"/>
    <property type="evidence" value="ECO:0007669"/>
    <property type="project" value="TreeGrafter"/>
</dbReference>
<proteinExistence type="predicted"/>
<protein>
    <submittedName>
        <fullName evidence="6">Putative luciferase family protein</fullName>
        <ecNumber evidence="6">1.2.-.-</ecNumber>
    </submittedName>
</protein>
<dbReference type="InterPro" id="IPR019921">
    <property type="entry name" value="Lucif-like_OxRdtase_Rv2161c"/>
</dbReference>
<dbReference type="InterPro" id="IPR036661">
    <property type="entry name" value="Luciferase-like_sf"/>
</dbReference>
<evidence type="ECO:0000256" key="4">
    <source>
        <dbReference type="ARBA" id="ARBA00023033"/>
    </source>
</evidence>
<dbReference type="Proteomes" id="UP000282551">
    <property type="component" value="Chromosome"/>
</dbReference>
<dbReference type="InterPro" id="IPR011251">
    <property type="entry name" value="Luciferase-like_dom"/>
</dbReference>
<evidence type="ECO:0000256" key="1">
    <source>
        <dbReference type="ARBA" id="ARBA00022630"/>
    </source>
</evidence>